<dbReference type="NCBIfam" id="TIGR01056">
    <property type="entry name" value="topB"/>
    <property type="match status" value="1"/>
</dbReference>
<evidence type="ECO:0000256" key="7">
    <source>
        <dbReference type="ARBA" id="ARBA00023125"/>
    </source>
</evidence>
<evidence type="ECO:0000259" key="14">
    <source>
        <dbReference type="PROSITE" id="PS52039"/>
    </source>
</evidence>
<sequence length="821" mass="94273">MKKQLIIAEKPSVALDISKALGNFKRENDIYENDNYILTSSAGHLLSLIASNDPIKGKWNFVNLPVIPDFFDLAPIDKKSSERLKKLIKVIKRKDIDSIINACDAGREGELIFKYIIQFAKSKKPIYRIWLQSMTKNAICEAFNNLKKDELLKPLEYAARSRAEADWLIGINGTRAMTAFNSKEGGFFKTTIGRVQTPTLTIVSNREKIIKDFIPKDYWEILATFKADRGVYNAKWIDNNFKKDTTNLDKKESRIWSKIEADFICNECKNQIGIANEISNPSSQLSPSLYDLTSLQRDANNKFGFSAKTTLSIAQTLYEKHKSITYPRTDSKYLPEDYISIVKDIMSSISQNKSNFIENNLINCVQNIVNNNWVKANKRIFDNKKVSDHFAIIVTSQVPNKLNDIEYKLYSLILKRFLAIFYPAAEFLNTIRTTQVKNYTFKTEGKILINPGWLSVYGKERESDDINLISIKQNEEVITESINNNQLSTKPPARYNEASLLSAMESAGKFIDDEELKEAINERGLGTPATRASIIEGLLTENYIRREGKDLVPTSKASQLITLLSGLGIKELTSPELTGEWEYKLKKIEQGKLERSSFMSDIVNMTKNIVKKAKEYENNNIPGDYLTLKNNCPKCKGIVKENYRRYTCTECDFSISKYPSGRTFEIEEVEELIKTKKIGPLDGFISKNFRPFTAILKINQDYKLEFEFDNQQNKENFTIDKSEQTPIGLCPKCNHSIFESDTSYICEKFLDSENKCNFKINKYILQQEISKDQASKLLNNHSTDLLEGFISLRTHRKFKAFLVIKDSKIEFKFEKRKEKKN</sequence>
<dbReference type="InterPro" id="IPR013825">
    <property type="entry name" value="Topo_IA_cen_sub2"/>
</dbReference>
<dbReference type="Pfam" id="PF01131">
    <property type="entry name" value="Topoisom_bac"/>
    <property type="match status" value="1"/>
</dbReference>
<protein>
    <recommendedName>
        <fullName evidence="3">DNA topoisomerase</fullName>
        <ecNumber evidence="3">5.6.2.1</ecNumber>
    </recommendedName>
    <alternativeName>
        <fullName evidence="12">Omega-protein</fullName>
    </alternativeName>
    <alternativeName>
        <fullName evidence="11">Relaxing enzyme</fullName>
    </alternativeName>
    <alternativeName>
        <fullName evidence="9">Swivelase</fullName>
    </alternativeName>
    <alternativeName>
        <fullName evidence="10">Untwisting enzyme</fullName>
    </alternativeName>
</protein>
<evidence type="ECO:0000256" key="6">
    <source>
        <dbReference type="ARBA" id="ARBA00023029"/>
    </source>
</evidence>
<dbReference type="KEGG" id="kde:CDSE_0210"/>
<name>M1LLC8_9PROT</name>
<dbReference type="GO" id="GO:0003677">
    <property type="term" value="F:DNA binding"/>
    <property type="evidence" value="ECO:0007669"/>
    <property type="project" value="UniProtKB-KW"/>
</dbReference>
<evidence type="ECO:0000256" key="9">
    <source>
        <dbReference type="ARBA" id="ARBA00030003"/>
    </source>
</evidence>
<keyword evidence="16" id="KW-1185">Reference proteome</keyword>
<evidence type="ECO:0000256" key="8">
    <source>
        <dbReference type="ARBA" id="ARBA00023235"/>
    </source>
</evidence>
<dbReference type="InterPro" id="IPR006171">
    <property type="entry name" value="TOPRIM_dom"/>
</dbReference>
<dbReference type="PANTHER" id="PTHR11390">
    <property type="entry name" value="PROKARYOTIC DNA TOPOISOMERASE"/>
    <property type="match status" value="1"/>
</dbReference>
<dbReference type="Proteomes" id="UP000011547">
    <property type="component" value="Chromosome"/>
</dbReference>
<dbReference type="InterPro" id="IPR013826">
    <property type="entry name" value="Topo_IA_cen_sub3"/>
</dbReference>
<dbReference type="PROSITE" id="PS52039">
    <property type="entry name" value="TOPO_IA_2"/>
    <property type="match status" value="1"/>
</dbReference>
<dbReference type="SUPFAM" id="SSF56712">
    <property type="entry name" value="Prokaryotic type I DNA topoisomerase"/>
    <property type="match status" value="1"/>
</dbReference>
<keyword evidence="4" id="KW-0479">Metal-binding</keyword>
<dbReference type="PROSITE" id="PS00396">
    <property type="entry name" value="TOPO_IA_1"/>
    <property type="match status" value="1"/>
</dbReference>
<dbReference type="GO" id="GO:0046872">
    <property type="term" value="F:metal ion binding"/>
    <property type="evidence" value="ECO:0007669"/>
    <property type="project" value="UniProtKB-KW"/>
</dbReference>
<dbReference type="Gene3D" id="2.70.20.10">
    <property type="entry name" value="Topoisomerase I, domain 3"/>
    <property type="match status" value="1"/>
</dbReference>
<dbReference type="EC" id="5.6.2.1" evidence="3"/>
<evidence type="ECO:0000259" key="13">
    <source>
        <dbReference type="PROSITE" id="PS50880"/>
    </source>
</evidence>
<evidence type="ECO:0000313" key="15">
    <source>
        <dbReference type="EMBL" id="AGF46567.1"/>
    </source>
</evidence>
<dbReference type="GO" id="GO:0006310">
    <property type="term" value="P:DNA recombination"/>
    <property type="evidence" value="ECO:0007669"/>
    <property type="project" value="TreeGrafter"/>
</dbReference>
<dbReference type="STRING" id="1208919.CDSE_0210"/>
<keyword evidence="6" id="KW-0799">Topoisomerase</keyword>
<dbReference type="InterPro" id="IPR003601">
    <property type="entry name" value="Topo_IA_2"/>
</dbReference>
<dbReference type="InterPro" id="IPR000380">
    <property type="entry name" value="Topo_IA"/>
</dbReference>
<evidence type="ECO:0000256" key="4">
    <source>
        <dbReference type="ARBA" id="ARBA00022723"/>
    </source>
</evidence>
<dbReference type="PANTHER" id="PTHR11390:SF21">
    <property type="entry name" value="DNA TOPOISOMERASE 3-ALPHA"/>
    <property type="match status" value="1"/>
</dbReference>
<evidence type="ECO:0000313" key="16">
    <source>
        <dbReference type="Proteomes" id="UP000011547"/>
    </source>
</evidence>
<keyword evidence="8 15" id="KW-0413">Isomerase</keyword>
<dbReference type="RefSeq" id="WP_015395978.1">
    <property type="nucleotide sequence ID" value="NC_020294.1"/>
</dbReference>
<dbReference type="EMBL" id="CP003803">
    <property type="protein sequence ID" value="AGF46567.1"/>
    <property type="molecule type" value="Genomic_DNA"/>
</dbReference>
<dbReference type="NCBIfam" id="NF006032">
    <property type="entry name" value="PRK08173.1"/>
    <property type="match status" value="1"/>
</dbReference>
<dbReference type="Pfam" id="PF01751">
    <property type="entry name" value="Toprim"/>
    <property type="match status" value="1"/>
</dbReference>
<evidence type="ECO:0000256" key="2">
    <source>
        <dbReference type="ARBA" id="ARBA00009446"/>
    </source>
</evidence>
<dbReference type="GO" id="GO:0006281">
    <property type="term" value="P:DNA repair"/>
    <property type="evidence" value="ECO:0007669"/>
    <property type="project" value="TreeGrafter"/>
</dbReference>
<dbReference type="InterPro" id="IPR025589">
    <property type="entry name" value="Toprim_C_rpt"/>
</dbReference>
<dbReference type="eggNOG" id="COG0550">
    <property type="taxonomic scope" value="Bacteria"/>
</dbReference>
<reference evidence="15 16" key="1">
    <citation type="journal article" date="2013" name="Genome Biol. Evol.">
        <title>Genome evolution and phylogenomic analysis of candidatus kinetoplastibacterium, the betaproteobacterial endosymbionts of strigomonas and angomonas.</title>
        <authorList>
            <person name="Alves J.M."/>
            <person name="Serrano M.G."/>
            <person name="Maia da Silva F."/>
            <person name="Voegtly L.J."/>
            <person name="Matveyev A.V."/>
            <person name="Teixeira M.M."/>
            <person name="Camargo E.P."/>
            <person name="Buck G.A."/>
        </authorList>
    </citation>
    <scope>NUCLEOTIDE SEQUENCE [LARGE SCALE GENOMIC DNA]</scope>
    <source>
        <strain evidence="15 16">TCC079E</strain>
    </source>
</reference>
<keyword evidence="5" id="KW-0460">Magnesium</keyword>
<dbReference type="InterPro" id="IPR005738">
    <property type="entry name" value="TopoIII"/>
</dbReference>
<evidence type="ECO:0000256" key="10">
    <source>
        <dbReference type="ARBA" id="ARBA00031985"/>
    </source>
</evidence>
<organism evidence="15 16">
    <name type="scientific">Candidatus Kinetoplastidibacterium desouzai TCC079E</name>
    <dbReference type="NCBI Taxonomy" id="1208919"/>
    <lineage>
        <taxon>Bacteria</taxon>
        <taxon>Pseudomonadati</taxon>
        <taxon>Pseudomonadota</taxon>
        <taxon>Betaproteobacteria</taxon>
        <taxon>Candidatus Kinetoplastidibacterium</taxon>
    </lineage>
</organism>
<comment type="catalytic activity">
    <reaction evidence="1">
        <text>ATP-independent breakage of single-stranded DNA, followed by passage and rejoining.</text>
        <dbReference type="EC" id="5.6.2.1"/>
    </reaction>
</comment>
<feature type="domain" description="Topo IA-type catalytic" evidence="14">
    <location>
        <begin position="152"/>
        <end position="610"/>
    </location>
</feature>
<dbReference type="SMART" id="SM00493">
    <property type="entry name" value="TOPRIM"/>
    <property type="match status" value="1"/>
</dbReference>
<dbReference type="InterPro" id="IPR034144">
    <property type="entry name" value="TOPRIM_TopoIII"/>
</dbReference>
<comment type="similarity">
    <text evidence="2">Belongs to the type IA topoisomerase family.</text>
</comment>
<dbReference type="HOGENOM" id="CLU_002929_5_2_4"/>
<evidence type="ECO:0000256" key="12">
    <source>
        <dbReference type="ARBA" id="ARBA00032877"/>
    </source>
</evidence>
<dbReference type="CDD" id="cd03362">
    <property type="entry name" value="TOPRIM_TopoIA_TopoIII"/>
    <property type="match status" value="1"/>
</dbReference>
<gene>
    <name evidence="15" type="ORF">CDSE_0210</name>
</gene>
<dbReference type="Gene3D" id="1.10.290.10">
    <property type="entry name" value="Topoisomerase I, domain 4"/>
    <property type="match status" value="1"/>
</dbReference>
<dbReference type="PROSITE" id="PS50880">
    <property type="entry name" value="TOPRIM"/>
    <property type="match status" value="1"/>
</dbReference>
<dbReference type="AlphaFoldDB" id="M1LLC8"/>
<proteinExistence type="inferred from homology"/>
<dbReference type="SMART" id="SM00437">
    <property type="entry name" value="TOP1Ac"/>
    <property type="match status" value="1"/>
</dbReference>
<dbReference type="InterPro" id="IPR013497">
    <property type="entry name" value="Topo_IA_cen"/>
</dbReference>
<dbReference type="PATRIC" id="fig|1208919.3.peg.5"/>
<dbReference type="GO" id="GO:0006265">
    <property type="term" value="P:DNA topological change"/>
    <property type="evidence" value="ECO:0007669"/>
    <property type="project" value="InterPro"/>
</dbReference>
<dbReference type="Gene3D" id="1.10.460.10">
    <property type="entry name" value="Topoisomerase I, domain 2"/>
    <property type="match status" value="1"/>
</dbReference>
<evidence type="ECO:0000256" key="1">
    <source>
        <dbReference type="ARBA" id="ARBA00000213"/>
    </source>
</evidence>
<evidence type="ECO:0000256" key="3">
    <source>
        <dbReference type="ARBA" id="ARBA00012891"/>
    </source>
</evidence>
<accession>M1LLC8</accession>
<keyword evidence="7" id="KW-0238">DNA-binding</keyword>
<dbReference type="InterPro" id="IPR023405">
    <property type="entry name" value="Topo_IA_core_domain"/>
</dbReference>
<dbReference type="GO" id="GO:0003917">
    <property type="term" value="F:DNA topoisomerase type I (single strand cut, ATP-independent) activity"/>
    <property type="evidence" value="ECO:0007669"/>
    <property type="project" value="UniProtKB-EC"/>
</dbReference>
<dbReference type="PRINTS" id="PR00417">
    <property type="entry name" value="PRTPISMRASEI"/>
</dbReference>
<evidence type="ECO:0000256" key="11">
    <source>
        <dbReference type="ARBA" id="ARBA00032235"/>
    </source>
</evidence>
<dbReference type="CDD" id="cd00186">
    <property type="entry name" value="TOP1Ac"/>
    <property type="match status" value="1"/>
</dbReference>
<dbReference type="InterPro" id="IPR013824">
    <property type="entry name" value="Topo_IA_cen_sub1"/>
</dbReference>
<dbReference type="Pfam" id="PF13342">
    <property type="entry name" value="Toprim_Crpt"/>
    <property type="match status" value="2"/>
</dbReference>
<dbReference type="InterPro" id="IPR003602">
    <property type="entry name" value="Topo_IA_DNA-bd_dom"/>
</dbReference>
<feature type="domain" description="Toprim" evidence="13">
    <location>
        <begin position="3"/>
        <end position="135"/>
    </location>
</feature>
<dbReference type="OrthoDB" id="9803554at2"/>
<dbReference type="GO" id="GO:0043597">
    <property type="term" value="C:cytoplasmic replication fork"/>
    <property type="evidence" value="ECO:0007669"/>
    <property type="project" value="TreeGrafter"/>
</dbReference>
<dbReference type="NCBIfam" id="NF005829">
    <property type="entry name" value="PRK07726.1"/>
    <property type="match status" value="1"/>
</dbReference>
<dbReference type="SMART" id="SM00436">
    <property type="entry name" value="TOP1Bc"/>
    <property type="match status" value="1"/>
</dbReference>
<dbReference type="InterPro" id="IPR023406">
    <property type="entry name" value="Topo_IA_AS"/>
</dbReference>
<evidence type="ECO:0000256" key="5">
    <source>
        <dbReference type="ARBA" id="ARBA00022842"/>
    </source>
</evidence>
<dbReference type="Gene3D" id="3.40.50.140">
    <property type="match status" value="1"/>
</dbReference>